<organism evidence="6 7">
    <name type="scientific">Favolaschia claudopus</name>
    <dbReference type="NCBI Taxonomy" id="2862362"/>
    <lineage>
        <taxon>Eukaryota</taxon>
        <taxon>Fungi</taxon>
        <taxon>Dikarya</taxon>
        <taxon>Basidiomycota</taxon>
        <taxon>Agaricomycotina</taxon>
        <taxon>Agaricomycetes</taxon>
        <taxon>Agaricomycetidae</taxon>
        <taxon>Agaricales</taxon>
        <taxon>Marasmiineae</taxon>
        <taxon>Mycenaceae</taxon>
        <taxon>Favolaschia</taxon>
    </lineage>
</organism>
<evidence type="ECO:0000313" key="7">
    <source>
        <dbReference type="Proteomes" id="UP001362999"/>
    </source>
</evidence>
<keyword evidence="3 6" id="KW-0418">Kinase</keyword>
<gene>
    <name evidence="6" type="ORF">R3P38DRAFT_3346149</name>
</gene>
<evidence type="ECO:0000256" key="3">
    <source>
        <dbReference type="ARBA" id="ARBA00022777"/>
    </source>
</evidence>
<keyword evidence="2" id="KW-0808">Transferase</keyword>
<evidence type="ECO:0000256" key="4">
    <source>
        <dbReference type="SAM" id="MobiDB-lite"/>
    </source>
</evidence>
<feature type="compositionally biased region" description="Basic residues" evidence="4">
    <location>
        <begin position="621"/>
        <end position="634"/>
    </location>
</feature>
<feature type="region of interest" description="Disordered" evidence="4">
    <location>
        <begin position="287"/>
        <end position="311"/>
    </location>
</feature>
<dbReference type="Pfam" id="PF02816">
    <property type="entry name" value="Alpha_kinase"/>
    <property type="match status" value="1"/>
</dbReference>
<comment type="caution">
    <text evidence="6">The sequence shown here is derived from an EMBL/GenBank/DDBJ whole genome shotgun (WGS) entry which is preliminary data.</text>
</comment>
<evidence type="ECO:0000256" key="1">
    <source>
        <dbReference type="ARBA" id="ARBA00022527"/>
    </source>
</evidence>
<keyword evidence="1" id="KW-0723">Serine/threonine-protein kinase</keyword>
<proteinExistence type="predicted"/>
<accession>A0AAW0D1Q5</accession>
<dbReference type="InterPro" id="IPR004166">
    <property type="entry name" value="a-kinase_dom"/>
</dbReference>
<feature type="region of interest" description="Disordered" evidence="4">
    <location>
        <begin position="603"/>
        <end position="634"/>
    </location>
</feature>
<feature type="domain" description="Alpha-type protein kinase" evidence="5">
    <location>
        <begin position="359"/>
        <end position="609"/>
    </location>
</feature>
<dbReference type="EMBL" id="JAWWNJ010000010">
    <property type="protein sequence ID" value="KAK7046460.1"/>
    <property type="molecule type" value="Genomic_DNA"/>
</dbReference>
<protein>
    <submittedName>
        <fullName evidence="6">Kinase-like protein</fullName>
    </submittedName>
</protein>
<reference evidence="6 7" key="1">
    <citation type="journal article" date="2024" name="J Genomics">
        <title>Draft genome sequencing and assembly of Favolaschia claudopus CIRM-BRFM 2984 isolated from oak limbs.</title>
        <authorList>
            <person name="Navarro D."/>
            <person name="Drula E."/>
            <person name="Chaduli D."/>
            <person name="Cazenave R."/>
            <person name="Ahrendt S."/>
            <person name="Wang J."/>
            <person name="Lipzen A."/>
            <person name="Daum C."/>
            <person name="Barry K."/>
            <person name="Grigoriev I.V."/>
            <person name="Favel A."/>
            <person name="Rosso M.N."/>
            <person name="Martin F."/>
        </authorList>
    </citation>
    <scope>NUCLEOTIDE SEQUENCE [LARGE SCALE GENOMIC DNA]</scope>
    <source>
        <strain evidence="6 7">CIRM-BRFM 2984</strain>
    </source>
</reference>
<dbReference type="GO" id="GO:0005524">
    <property type="term" value="F:ATP binding"/>
    <property type="evidence" value="ECO:0007669"/>
    <property type="project" value="InterPro"/>
</dbReference>
<dbReference type="Proteomes" id="UP001362999">
    <property type="component" value="Unassembled WGS sequence"/>
</dbReference>
<evidence type="ECO:0000256" key="2">
    <source>
        <dbReference type="ARBA" id="ARBA00022679"/>
    </source>
</evidence>
<dbReference type="SUPFAM" id="SSF56112">
    <property type="entry name" value="Protein kinase-like (PK-like)"/>
    <property type="match status" value="1"/>
</dbReference>
<dbReference type="CDD" id="cd04515">
    <property type="entry name" value="Alpha_kinase"/>
    <property type="match status" value="1"/>
</dbReference>
<dbReference type="PROSITE" id="PS51158">
    <property type="entry name" value="ALPHA_KINASE"/>
    <property type="match status" value="1"/>
</dbReference>
<dbReference type="Gene3D" id="3.20.200.10">
    <property type="entry name" value="MHCK/EF2 kinase"/>
    <property type="match status" value="1"/>
</dbReference>
<evidence type="ECO:0000313" key="6">
    <source>
        <dbReference type="EMBL" id="KAK7046460.1"/>
    </source>
</evidence>
<dbReference type="InterPro" id="IPR011009">
    <property type="entry name" value="Kinase-like_dom_sf"/>
</dbReference>
<keyword evidence="7" id="KW-1185">Reference proteome</keyword>
<name>A0AAW0D1Q5_9AGAR</name>
<dbReference type="AlphaFoldDB" id="A0AAW0D1Q5"/>
<sequence length="634" mass="69977">MSAETEQLSITKCTGAHPGDGCAGEFPRKDYEGLCAKCLMLESVENDPAEFQRRQCLDCGAAARFLPGEQCGTCRRLHKQETGEEDDLLVASDRAFGQAFQAKMQAGKNKKKILAAAKTWMNPQPLPATAWREITTPPTASLNTETLDHLRNIARRKEGRFINVNVLPVFEGKLLINLPSFSQAIHADTPVPDVVQEILEFMNGTWKQESSEELILQDVFLLWHKNQNFLPGALEGTLGGLYDSHRTDYNASAYFQDVPPRWKNIRGESVCFNLNIDSSLFESRTGIQAPSSLESSGKRGLSDATQEPPRKRCRETVMAPGFDFQRVSSQVLDRPSVDPPSKSTTPILLRVASLQVGCDDGEVTIQWDSEDKREAFLDDVPYASGKTKKVYQIVVDGKSYVAKRFYEIGRGDGLVSIDENTVQLTNEMIRLAKGQWFLDKFYERAEETATSVTTDFRFSEGLLVQEIIGESASAPSPAAGQSLDAFLDSVDQNPDSAITWLLEPLRASYVEKWSGTLEHPTHSNKAGKTMDAFVHFCFVYSQRSLVFADLQSTRGRSPTGKAASILFDVMTHTILEDSGVGDHGQAGIDAIQKSHRCGAMCHGLEMGDEPEPSAVEAQGSTRRKSGRKTASKGR</sequence>
<dbReference type="GO" id="GO:0004674">
    <property type="term" value="F:protein serine/threonine kinase activity"/>
    <property type="evidence" value="ECO:0007669"/>
    <property type="project" value="UniProtKB-KW"/>
</dbReference>
<evidence type="ECO:0000259" key="5">
    <source>
        <dbReference type="PROSITE" id="PS51158"/>
    </source>
</evidence>